<organism evidence="1 2">
    <name type="scientific">Roseicyclus marinus</name>
    <dbReference type="NCBI Taxonomy" id="2161673"/>
    <lineage>
        <taxon>Bacteria</taxon>
        <taxon>Pseudomonadati</taxon>
        <taxon>Pseudomonadota</taxon>
        <taxon>Alphaproteobacteria</taxon>
        <taxon>Rhodobacterales</taxon>
        <taxon>Roseobacteraceae</taxon>
        <taxon>Roseicyclus</taxon>
    </lineage>
</organism>
<proteinExistence type="predicted"/>
<protein>
    <submittedName>
        <fullName evidence="1">Uncharacterized protein</fullName>
    </submittedName>
</protein>
<evidence type="ECO:0000313" key="2">
    <source>
        <dbReference type="Proteomes" id="UP001337723"/>
    </source>
</evidence>
<evidence type="ECO:0000313" key="1">
    <source>
        <dbReference type="EMBL" id="BDW86520.1"/>
    </source>
</evidence>
<sequence>MADLTGPTALEMLAPQVPHMLERARPEIEAPSANGFVLEGHGDLRAEHVCLLNPPVMFDRVEFDHDFRLIDPHDEIAALGLDCERLGAPLIGPALGTQLDAAGITAPSDGLSTLYRVLRCLTQARLSIDHLRKPRPRTPEKWAPRALWFMATAQKTCA</sequence>
<dbReference type="AlphaFoldDB" id="A0AA48KLU6"/>
<dbReference type="KEGG" id="rmai:MACH21_26970"/>
<dbReference type="EMBL" id="AP027266">
    <property type="protein sequence ID" value="BDW86520.1"/>
    <property type="molecule type" value="Genomic_DNA"/>
</dbReference>
<gene>
    <name evidence="1" type="ORF">MACH21_26970</name>
</gene>
<accession>A0AA48KLU6</accession>
<dbReference type="Proteomes" id="UP001337723">
    <property type="component" value="Chromosome"/>
</dbReference>
<name>A0AA48KLU6_9RHOB</name>
<keyword evidence="2" id="KW-1185">Reference proteome</keyword>
<reference evidence="1 2" key="1">
    <citation type="submission" date="2023-01" db="EMBL/GenBank/DDBJ databases">
        <title>Complete genome sequence of Roseicyclus marinus strain Dej080120_10.</title>
        <authorList>
            <person name="Ueki S."/>
            <person name="Maruyama F."/>
        </authorList>
    </citation>
    <scope>NUCLEOTIDE SEQUENCE [LARGE SCALE GENOMIC DNA]</scope>
    <source>
        <strain evidence="1 2">Dej080120_10</strain>
    </source>
</reference>